<dbReference type="AlphaFoldDB" id="A0A2I0WBG4"/>
<proteinExistence type="predicted"/>
<dbReference type="GO" id="GO:1901135">
    <property type="term" value="P:carbohydrate derivative metabolic process"/>
    <property type="evidence" value="ECO:0007669"/>
    <property type="project" value="UniProtKB-ARBA"/>
</dbReference>
<dbReference type="PANTHER" id="PTHR48044">
    <property type="entry name" value="GLYCOSYLTRANSFERASE"/>
    <property type="match status" value="1"/>
</dbReference>
<dbReference type="Gene3D" id="3.40.50.2000">
    <property type="entry name" value="Glycogen Phosphorylase B"/>
    <property type="match status" value="1"/>
</dbReference>
<keyword evidence="2" id="KW-0808">Transferase</keyword>
<accession>A0A2I0WBG4</accession>
<sequence length="94" mass="10700">MPVMAWPMHSDQPTNVRLLAEGLKVGVVVRGWDHRREVVAAERVEEVVRMVMEGEEGRSMREKAREMGEAMRAAQKDGGSSKEAFDVLVAHWRR</sequence>
<evidence type="ECO:0000256" key="1">
    <source>
        <dbReference type="SAM" id="MobiDB-lite"/>
    </source>
</evidence>
<name>A0A2I0WBG4_9ASPA</name>
<dbReference type="PANTHER" id="PTHR48044:SF21">
    <property type="entry name" value="GLYCOSYLTRANSFERASE"/>
    <property type="match status" value="1"/>
</dbReference>
<keyword evidence="3" id="KW-1185">Reference proteome</keyword>
<dbReference type="GO" id="GO:0008194">
    <property type="term" value="F:UDP-glycosyltransferase activity"/>
    <property type="evidence" value="ECO:0007669"/>
    <property type="project" value="UniProtKB-ARBA"/>
</dbReference>
<reference evidence="2 3" key="2">
    <citation type="journal article" date="2017" name="Nature">
        <title>The Apostasia genome and the evolution of orchids.</title>
        <authorList>
            <person name="Zhang G.Q."/>
            <person name="Liu K.W."/>
            <person name="Li Z."/>
            <person name="Lohaus R."/>
            <person name="Hsiao Y.Y."/>
            <person name="Niu S.C."/>
            <person name="Wang J.Y."/>
            <person name="Lin Y.C."/>
            <person name="Xu Q."/>
            <person name="Chen L.J."/>
            <person name="Yoshida K."/>
            <person name="Fujiwara S."/>
            <person name="Wang Z.W."/>
            <person name="Zhang Y.Q."/>
            <person name="Mitsuda N."/>
            <person name="Wang M."/>
            <person name="Liu G.H."/>
            <person name="Pecoraro L."/>
            <person name="Huang H.X."/>
            <person name="Xiao X.J."/>
            <person name="Lin M."/>
            <person name="Wu X.Y."/>
            <person name="Wu W.L."/>
            <person name="Chen Y.Y."/>
            <person name="Chang S.B."/>
            <person name="Sakamoto S."/>
            <person name="Ohme-Takagi M."/>
            <person name="Yagi M."/>
            <person name="Zeng S.J."/>
            <person name="Shen C.Y."/>
            <person name="Yeh C.M."/>
            <person name="Luo Y.B."/>
            <person name="Tsai W.C."/>
            <person name="Van de Peer Y."/>
            <person name="Liu Z.J."/>
        </authorList>
    </citation>
    <scope>NUCLEOTIDE SEQUENCE [LARGE SCALE GENOMIC DNA]</scope>
    <source>
        <tissue evidence="2">The whole plant</tissue>
    </source>
</reference>
<dbReference type="EMBL" id="KZ502795">
    <property type="protein sequence ID" value="PKU73004.1"/>
    <property type="molecule type" value="Genomic_DNA"/>
</dbReference>
<reference evidence="2 3" key="1">
    <citation type="journal article" date="2016" name="Sci. Rep.">
        <title>The Dendrobium catenatum Lindl. genome sequence provides insights into polysaccharide synthase, floral development and adaptive evolution.</title>
        <authorList>
            <person name="Zhang G.Q."/>
            <person name="Xu Q."/>
            <person name="Bian C."/>
            <person name="Tsai W.C."/>
            <person name="Yeh C.M."/>
            <person name="Liu K.W."/>
            <person name="Yoshida K."/>
            <person name="Zhang L.S."/>
            <person name="Chang S.B."/>
            <person name="Chen F."/>
            <person name="Shi Y."/>
            <person name="Su Y.Y."/>
            <person name="Zhang Y.Q."/>
            <person name="Chen L.J."/>
            <person name="Yin Y."/>
            <person name="Lin M."/>
            <person name="Huang H."/>
            <person name="Deng H."/>
            <person name="Wang Z.W."/>
            <person name="Zhu S.L."/>
            <person name="Zhao X."/>
            <person name="Deng C."/>
            <person name="Niu S.C."/>
            <person name="Huang J."/>
            <person name="Wang M."/>
            <person name="Liu G.H."/>
            <person name="Yang H.J."/>
            <person name="Xiao X.J."/>
            <person name="Hsiao Y.Y."/>
            <person name="Wu W.L."/>
            <person name="Chen Y.Y."/>
            <person name="Mitsuda N."/>
            <person name="Ohme-Takagi M."/>
            <person name="Luo Y.B."/>
            <person name="Van de Peer Y."/>
            <person name="Liu Z.J."/>
        </authorList>
    </citation>
    <scope>NUCLEOTIDE SEQUENCE [LARGE SCALE GENOMIC DNA]</scope>
    <source>
        <tissue evidence="2">The whole plant</tissue>
    </source>
</reference>
<dbReference type="Proteomes" id="UP000233837">
    <property type="component" value="Unassembled WGS sequence"/>
</dbReference>
<feature type="compositionally biased region" description="Basic and acidic residues" evidence="1">
    <location>
        <begin position="55"/>
        <end position="69"/>
    </location>
</feature>
<protein>
    <submittedName>
        <fullName evidence="2">Cis-zeatin O-glucosyltransferase 1</fullName>
    </submittedName>
</protein>
<gene>
    <name evidence="2" type="primary">CISZOG1</name>
    <name evidence="2" type="ORF">MA16_Dca007567</name>
</gene>
<feature type="region of interest" description="Disordered" evidence="1">
    <location>
        <begin position="55"/>
        <end position="78"/>
    </location>
</feature>
<evidence type="ECO:0000313" key="2">
    <source>
        <dbReference type="EMBL" id="PKU73004.1"/>
    </source>
</evidence>
<evidence type="ECO:0000313" key="3">
    <source>
        <dbReference type="Proteomes" id="UP000233837"/>
    </source>
</evidence>
<dbReference type="SUPFAM" id="SSF53756">
    <property type="entry name" value="UDP-Glycosyltransferase/glycogen phosphorylase"/>
    <property type="match status" value="1"/>
</dbReference>
<organism evidence="2 3">
    <name type="scientific">Dendrobium catenatum</name>
    <dbReference type="NCBI Taxonomy" id="906689"/>
    <lineage>
        <taxon>Eukaryota</taxon>
        <taxon>Viridiplantae</taxon>
        <taxon>Streptophyta</taxon>
        <taxon>Embryophyta</taxon>
        <taxon>Tracheophyta</taxon>
        <taxon>Spermatophyta</taxon>
        <taxon>Magnoliopsida</taxon>
        <taxon>Liliopsida</taxon>
        <taxon>Asparagales</taxon>
        <taxon>Orchidaceae</taxon>
        <taxon>Epidendroideae</taxon>
        <taxon>Malaxideae</taxon>
        <taxon>Dendrobiinae</taxon>
        <taxon>Dendrobium</taxon>
    </lineage>
</organism>